<proteinExistence type="predicted"/>
<reference evidence="1" key="1">
    <citation type="submission" date="2021-01" db="EMBL/GenBank/DDBJ databases">
        <authorList>
            <person name="Sun Q."/>
        </authorList>
    </citation>
    <scope>NUCLEOTIDE SEQUENCE</scope>
    <source>
        <strain evidence="1">YIM B02566</strain>
    </source>
</reference>
<protein>
    <submittedName>
        <fullName evidence="1">Uncharacterized protein</fullName>
    </submittedName>
</protein>
<evidence type="ECO:0000313" key="2">
    <source>
        <dbReference type="Proteomes" id="UP000616151"/>
    </source>
</evidence>
<dbReference type="Proteomes" id="UP000616151">
    <property type="component" value="Unassembled WGS sequence"/>
</dbReference>
<evidence type="ECO:0000313" key="1">
    <source>
        <dbReference type="EMBL" id="MBK1865813.1"/>
    </source>
</evidence>
<gene>
    <name evidence="1" type="ORF">JHL16_05580</name>
</gene>
<dbReference type="EMBL" id="JAENHL010000006">
    <property type="protein sequence ID" value="MBK1865813.1"/>
    <property type="molecule type" value="Genomic_DNA"/>
</dbReference>
<sequence>MTKALQTVVLVALLTAALAALSLFASRQGYPQGAMGLRRLDDLATAATFVPLAAIYFFSALLLMILPMRAAAFLYHNATEAVFWTTVVLFGTIVGVLLARAAFGQTSVLWALADWRFIFPLAVAGCHFFLNELGRSTLLRVIGFAAFLAATLACLFWTFRF</sequence>
<accession>A0ACC5QZL9</accession>
<keyword evidence="2" id="KW-1185">Reference proteome</keyword>
<comment type="caution">
    <text evidence="1">The sequence shown here is derived from an EMBL/GenBank/DDBJ whole genome shotgun (WGS) entry which is preliminary data.</text>
</comment>
<organism evidence="1 2">
    <name type="scientific">Taklimakanibacter albus</name>
    <dbReference type="NCBI Taxonomy" id="2800327"/>
    <lineage>
        <taxon>Bacteria</taxon>
        <taxon>Pseudomonadati</taxon>
        <taxon>Pseudomonadota</taxon>
        <taxon>Alphaproteobacteria</taxon>
        <taxon>Hyphomicrobiales</taxon>
        <taxon>Aestuariivirgaceae</taxon>
        <taxon>Taklimakanibacter</taxon>
    </lineage>
</organism>
<name>A0ACC5QZL9_9HYPH</name>